<sequence>MKSVAVQLLSLVKAISIGHRSSEKLFKALGLHGDLTDLLPYIAIIFQSKALESINILVVKIIVRLAKAIREIFSEFESSILREPSKFLFVEVLFTCLQGTYKDAFPSQFFLTNNLH</sequence>
<protein>
    <recommendedName>
        <fullName evidence="3">Exocyst subunit Exo70 family protein</fullName>
    </recommendedName>
</protein>
<dbReference type="GO" id="GO:0000145">
    <property type="term" value="C:exocyst"/>
    <property type="evidence" value="ECO:0007669"/>
    <property type="project" value="InterPro"/>
</dbReference>
<evidence type="ECO:0000259" key="4">
    <source>
        <dbReference type="Pfam" id="PF03081"/>
    </source>
</evidence>
<dbReference type="SUPFAM" id="SSF74788">
    <property type="entry name" value="Cullin repeat-like"/>
    <property type="match status" value="1"/>
</dbReference>
<dbReference type="Pfam" id="PF03081">
    <property type="entry name" value="Exo70_C"/>
    <property type="match status" value="1"/>
</dbReference>
<evidence type="ECO:0000313" key="5">
    <source>
        <dbReference type="EMBL" id="PKU84912.1"/>
    </source>
</evidence>
<keyword evidence="2 3" id="KW-0813">Transport</keyword>
<dbReference type="InterPro" id="IPR046364">
    <property type="entry name" value="Exo70_C"/>
</dbReference>
<reference evidence="5 6" key="1">
    <citation type="journal article" date="2016" name="Sci. Rep.">
        <title>The Dendrobium catenatum Lindl. genome sequence provides insights into polysaccharide synthase, floral development and adaptive evolution.</title>
        <authorList>
            <person name="Zhang G.Q."/>
            <person name="Xu Q."/>
            <person name="Bian C."/>
            <person name="Tsai W.C."/>
            <person name="Yeh C.M."/>
            <person name="Liu K.W."/>
            <person name="Yoshida K."/>
            <person name="Zhang L.S."/>
            <person name="Chang S.B."/>
            <person name="Chen F."/>
            <person name="Shi Y."/>
            <person name="Su Y.Y."/>
            <person name="Zhang Y.Q."/>
            <person name="Chen L.J."/>
            <person name="Yin Y."/>
            <person name="Lin M."/>
            <person name="Huang H."/>
            <person name="Deng H."/>
            <person name="Wang Z.W."/>
            <person name="Zhu S.L."/>
            <person name="Zhao X."/>
            <person name="Deng C."/>
            <person name="Niu S.C."/>
            <person name="Huang J."/>
            <person name="Wang M."/>
            <person name="Liu G.H."/>
            <person name="Yang H.J."/>
            <person name="Xiao X.J."/>
            <person name="Hsiao Y.Y."/>
            <person name="Wu W.L."/>
            <person name="Chen Y.Y."/>
            <person name="Mitsuda N."/>
            <person name="Ohme-Takagi M."/>
            <person name="Luo Y.B."/>
            <person name="Van de Peer Y."/>
            <person name="Liu Z.J."/>
        </authorList>
    </citation>
    <scope>NUCLEOTIDE SEQUENCE [LARGE SCALE GENOMIC DNA]</scope>
    <source>
        <tissue evidence="5">The whole plant</tissue>
    </source>
</reference>
<evidence type="ECO:0000313" key="6">
    <source>
        <dbReference type="Proteomes" id="UP000233837"/>
    </source>
</evidence>
<keyword evidence="3" id="KW-0653">Protein transport</keyword>
<dbReference type="InterPro" id="IPR016159">
    <property type="entry name" value="Cullin_repeat-like_dom_sf"/>
</dbReference>
<gene>
    <name evidence="5" type="ORF">MA16_Dca019549</name>
</gene>
<dbReference type="GO" id="GO:0015031">
    <property type="term" value="P:protein transport"/>
    <property type="evidence" value="ECO:0007669"/>
    <property type="project" value="UniProtKB-KW"/>
</dbReference>
<comment type="similarity">
    <text evidence="1 3">Belongs to the EXO70 family.</text>
</comment>
<dbReference type="PANTHER" id="PTHR12542">
    <property type="entry name" value="EXOCYST COMPLEX PROTEIN EXO70"/>
    <property type="match status" value="1"/>
</dbReference>
<evidence type="ECO:0000256" key="2">
    <source>
        <dbReference type="ARBA" id="ARBA00022448"/>
    </source>
</evidence>
<reference evidence="5 6" key="2">
    <citation type="journal article" date="2017" name="Nature">
        <title>The Apostasia genome and the evolution of orchids.</title>
        <authorList>
            <person name="Zhang G.Q."/>
            <person name="Liu K.W."/>
            <person name="Li Z."/>
            <person name="Lohaus R."/>
            <person name="Hsiao Y.Y."/>
            <person name="Niu S.C."/>
            <person name="Wang J.Y."/>
            <person name="Lin Y.C."/>
            <person name="Xu Q."/>
            <person name="Chen L.J."/>
            <person name="Yoshida K."/>
            <person name="Fujiwara S."/>
            <person name="Wang Z.W."/>
            <person name="Zhang Y.Q."/>
            <person name="Mitsuda N."/>
            <person name="Wang M."/>
            <person name="Liu G.H."/>
            <person name="Pecoraro L."/>
            <person name="Huang H.X."/>
            <person name="Xiao X.J."/>
            <person name="Lin M."/>
            <person name="Wu X.Y."/>
            <person name="Wu W.L."/>
            <person name="Chen Y.Y."/>
            <person name="Chang S.B."/>
            <person name="Sakamoto S."/>
            <person name="Ohme-Takagi M."/>
            <person name="Yagi M."/>
            <person name="Zeng S.J."/>
            <person name="Shen C.Y."/>
            <person name="Yeh C.M."/>
            <person name="Luo Y.B."/>
            <person name="Tsai W.C."/>
            <person name="Van de Peer Y."/>
            <person name="Liu Z.J."/>
        </authorList>
    </citation>
    <scope>NUCLEOTIDE SEQUENCE [LARGE SCALE GENOMIC DNA]</scope>
    <source>
        <tissue evidence="5">The whole plant</tissue>
    </source>
</reference>
<dbReference type="PANTHER" id="PTHR12542:SF7">
    <property type="entry name" value="EXOCYST SUBUNIT EXO70 FAMILY PROTEIN"/>
    <property type="match status" value="1"/>
</dbReference>
<evidence type="ECO:0000256" key="3">
    <source>
        <dbReference type="RuleBase" id="RU365026"/>
    </source>
</evidence>
<evidence type="ECO:0000256" key="1">
    <source>
        <dbReference type="ARBA" id="ARBA00006756"/>
    </source>
</evidence>
<feature type="domain" description="Exocyst complex subunit Exo70 C-terminal" evidence="4">
    <location>
        <begin position="5"/>
        <end position="86"/>
    </location>
</feature>
<dbReference type="EMBL" id="KZ502020">
    <property type="protein sequence ID" value="PKU84912.1"/>
    <property type="molecule type" value="Genomic_DNA"/>
</dbReference>
<accession>A0A2I0XAI3</accession>
<organism evidence="5 6">
    <name type="scientific">Dendrobium catenatum</name>
    <dbReference type="NCBI Taxonomy" id="906689"/>
    <lineage>
        <taxon>Eukaryota</taxon>
        <taxon>Viridiplantae</taxon>
        <taxon>Streptophyta</taxon>
        <taxon>Embryophyta</taxon>
        <taxon>Tracheophyta</taxon>
        <taxon>Spermatophyta</taxon>
        <taxon>Magnoliopsida</taxon>
        <taxon>Liliopsida</taxon>
        <taxon>Asparagales</taxon>
        <taxon>Orchidaceae</taxon>
        <taxon>Epidendroideae</taxon>
        <taxon>Malaxideae</taxon>
        <taxon>Dendrobiinae</taxon>
        <taxon>Dendrobium</taxon>
    </lineage>
</organism>
<dbReference type="GO" id="GO:0005546">
    <property type="term" value="F:phosphatidylinositol-4,5-bisphosphate binding"/>
    <property type="evidence" value="ECO:0007669"/>
    <property type="project" value="InterPro"/>
</dbReference>
<dbReference type="Proteomes" id="UP000233837">
    <property type="component" value="Unassembled WGS sequence"/>
</dbReference>
<dbReference type="GO" id="GO:0006887">
    <property type="term" value="P:exocytosis"/>
    <property type="evidence" value="ECO:0007669"/>
    <property type="project" value="UniProtKB-KW"/>
</dbReference>
<keyword evidence="3" id="KW-0268">Exocytosis</keyword>
<keyword evidence="6" id="KW-1185">Reference proteome</keyword>
<dbReference type="InterPro" id="IPR004140">
    <property type="entry name" value="Exo70"/>
</dbReference>
<dbReference type="Gene3D" id="1.20.1280.170">
    <property type="entry name" value="Exocyst complex component Exo70"/>
    <property type="match status" value="1"/>
</dbReference>
<proteinExistence type="inferred from homology"/>
<name>A0A2I0XAI3_9ASPA</name>
<comment type="function">
    <text evidence="3">Component of the exocyst complex.</text>
</comment>
<dbReference type="AlphaFoldDB" id="A0A2I0XAI3"/>
<dbReference type="STRING" id="906689.A0A2I0XAI3"/>